<keyword evidence="11" id="KW-0418">Kinase</keyword>
<dbReference type="RefSeq" id="WP_015148020.1">
    <property type="nucleotide sequence ID" value="NC_019693.1"/>
</dbReference>
<proteinExistence type="inferred from homology"/>
<evidence type="ECO:0000256" key="14">
    <source>
        <dbReference type="ARBA" id="ARBA00023136"/>
    </source>
</evidence>
<evidence type="ECO:0000256" key="11">
    <source>
        <dbReference type="ARBA" id="ARBA00022777"/>
    </source>
</evidence>
<evidence type="ECO:0000256" key="5">
    <source>
        <dbReference type="ARBA" id="ARBA00011903"/>
    </source>
</evidence>
<evidence type="ECO:0000256" key="8">
    <source>
        <dbReference type="ARBA" id="ARBA00022679"/>
    </source>
</evidence>
<evidence type="ECO:0000256" key="7">
    <source>
        <dbReference type="ARBA" id="ARBA00022519"/>
    </source>
</evidence>
<sequence>MESAPNPQPLTLHHPGNPSQLVPMPYMAEFQDPDEEELDLGQLFAVIRRRAFVILGVATLVTGGVAVWTANQTPEYEGKFQILVEPVTSQDDNFSRISALAGGLGGQFLQGQGSGLDYDSQLAVLQSPKLMDPIVQQIQARYPELEYNSMIGGKGSPLSLDRFNNNTKILEVRYRDAEPEKIQFVLETLQNAYLRYSLEDRKSNISQGIQFIEDQLPQLRQRVDTLQEQLQKFRQQYNIIEPELQGQQLAQQLTKLDDQLLEAQAQLVQEQQLYETLRRQIGLEPGMAIAASVLSEAPTYQARLNRLKELENEIAAESTRFTPSSPQVQVLLEERQTIELLLGQEASEVLGSQLPGGVVGNPQAPFQNTIRTGLIQEMVRAASQIQVLQVRNQVLGEAAKMLSEYREQFPIILRQYTDLQRELQIANTTLTELLARREGLRVDAAEREVPWEVISQPTIPRDANGNPVPVSPSLPRNLVLGAMLGLMLGFGAALLAERLDNVFHSPEDLKDATRLPILGLIPASDRSVVLPSADARGSASFQDFRDFGFLEAFRALNANIRFLTPGKPLRSLAIASAIPAEGKSTVAVNLAEAAASMGQRVLLVDADLRWPQVHKRLGLPNRQGLTHLIATEMDMNEAIQRSPVEPNLFILTAGATPPDPIRLLSSEKMHNLMQQWHSLFDLVIYDTPPLLGVVDGRVLAAYTDGIGLVVSMGQTEKPAIQQAIAELQTANTKVLGIIANGVQGQNSTWDYGRHYNNGRESERELEAEEEEAISL</sequence>
<feature type="region of interest" description="Disordered" evidence="18">
    <location>
        <begin position="1"/>
        <end position="23"/>
    </location>
</feature>
<evidence type="ECO:0000313" key="23">
    <source>
        <dbReference type="Proteomes" id="UP000010367"/>
    </source>
</evidence>
<dbReference type="InterPro" id="IPR050445">
    <property type="entry name" value="Bact_polysacc_biosynth/exp"/>
</dbReference>
<dbReference type="GO" id="GO:0005524">
    <property type="term" value="F:ATP binding"/>
    <property type="evidence" value="ECO:0007669"/>
    <property type="project" value="UniProtKB-KW"/>
</dbReference>
<evidence type="ECO:0000256" key="16">
    <source>
        <dbReference type="ARBA" id="ARBA00051245"/>
    </source>
</evidence>
<evidence type="ECO:0000256" key="19">
    <source>
        <dbReference type="SAM" id="Phobius"/>
    </source>
</evidence>
<evidence type="ECO:0000256" key="9">
    <source>
        <dbReference type="ARBA" id="ARBA00022692"/>
    </source>
</evidence>
<gene>
    <name evidence="22" type="ORF">Oscil6304_1682</name>
</gene>
<dbReference type="STRING" id="56110.Oscil6304_1682"/>
<evidence type="ECO:0000256" key="12">
    <source>
        <dbReference type="ARBA" id="ARBA00022840"/>
    </source>
</evidence>
<dbReference type="InParanoid" id="K9TGW7"/>
<comment type="similarity">
    <text evidence="4">Belongs to the etk/wzc family.</text>
</comment>
<dbReference type="eggNOG" id="COG0489">
    <property type="taxonomic scope" value="Bacteria"/>
</dbReference>
<keyword evidence="17" id="KW-0175">Coiled coil</keyword>
<evidence type="ECO:0000256" key="6">
    <source>
        <dbReference type="ARBA" id="ARBA00022475"/>
    </source>
</evidence>
<dbReference type="PANTHER" id="PTHR32309">
    <property type="entry name" value="TYROSINE-PROTEIN KINASE"/>
    <property type="match status" value="1"/>
</dbReference>
<organism evidence="22 23">
    <name type="scientific">Oscillatoria acuminata PCC 6304</name>
    <dbReference type="NCBI Taxonomy" id="56110"/>
    <lineage>
        <taxon>Bacteria</taxon>
        <taxon>Bacillati</taxon>
        <taxon>Cyanobacteriota</taxon>
        <taxon>Cyanophyceae</taxon>
        <taxon>Oscillatoriophycideae</taxon>
        <taxon>Oscillatoriales</taxon>
        <taxon>Oscillatoriaceae</taxon>
        <taxon>Oscillatoria</taxon>
    </lineage>
</organism>
<dbReference type="EC" id="2.7.10.2" evidence="5"/>
<reference evidence="22 23" key="1">
    <citation type="submission" date="2012-06" db="EMBL/GenBank/DDBJ databases">
        <title>Finished chromosome of genome of Oscillatoria acuminata PCC 6304.</title>
        <authorList>
            <consortium name="US DOE Joint Genome Institute"/>
            <person name="Gugger M."/>
            <person name="Coursin T."/>
            <person name="Rippka R."/>
            <person name="Tandeau De Marsac N."/>
            <person name="Huntemann M."/>
            <person name="Wei C.-L."/>
            <person name="Han J."/>
            <person name="Detter J.C."/>
            <person name="Han C."/>
            <person name="Tapia R."/>
            <person name="Davenport K."/>
            <person name="Daligault H."/>
            <person name="Erkkila T."/>
            <person name="Gu W."/>
            <person name="Munk A.C.C."/>
            <person name="Teshima H."/>
            <person name="Xu Y."/>
            <person name="Chain P."/>
            <person name="Chen A."/>
            <person name="Krypides N."/>
            <person name="Mavromatis K."/>
            <person name="Markowitz V."/>
            <person name="Szeto E."/>
            <person name="Ivanova N."/>
            <person name="Mikhailova N."/>
            <person name="Ovchinnikova G."/>
            <person name="Pagani I."/>
            <person name="Pati A."/>
            <person name="Goodwin L."/>
            <person name="Peters L."/>
            <person name="Pitluck S."/>
            <person name="Woyke T."/>
            <person name="Kerfeld C."/>
        </authorList>
    </citation>
    <scope>NUCLEOTIDE SEQUENCE [LARGE SCALE GENOMIC DNA]</scope>
    <source>
        <strain evidence="22 23">PCC 6304</strain>
    </source>
</reference>
<keyword evidence="23" id="KW-1185">Reference proteome</keyword>
<dbReference type="HOGENOM" id="CLU_009912_2_2_3"/>
<dbReference type="GO" id="GO:0005886">
    <property type="term" value="C:plasma membrane"/>
    <property type="evidence" value="ECO:0007669"/>
    <property type="project" value="UniProtKB-SubCell"/>
</dbReference>
<feature type="domain" description="AAA" evidence="21">
    <location>
        <begin position="582"/>
        <end position="701"/>
    </location>
</feature>
<accession>K9TGW7</accession>
<evidence type="ECO:0000256" key="4">
    <source>
        <dbReference type="ARBA" id="ARBA00008883"/>
    </source>
</evidence>
<protein>
    <recommendedName>
        <fullName evidence="5">non-specific protein-tyrosine kinase</fullName>
        <ecNumber evidence="5">2.7.10.2</ecNumber>
    </recommendedName>
</protein>
<keyword evidence="13 19" id="KW-1133">Transmembrane helix</keyword>
<name>K9TGW7_9CYAN</name>
<dbReference type="CDD" id="cd05387">
    <property type="entry name" value="BY-kinase"/>
    <property type="match status" value="1"/>
</dbReference>
<feature type="domain" description="Polysaccharide chain length determinant N-terminal" evidence="20">
    <location>
        <begin position="36"/>
        <end position="137"/>
    </location>
</feature>
<comment type="similarity">
    <text evidence="2">Belongs to the CpsC/CapA family.</text>
</comment>
<evidence type="ECO:0000256" key="17">
    <source>
        <dbReference type="SAM" id="Coils"/>
    </source>
</evidence>
<evidence type="ECO:0000256" key="13">
    <source>
        <dbReference type="ARBA" id="ARBA00022989"/>
    </source>
</evidence>
<evidence type="ECO:0000313" key="22">
    <source>
        <dbReference type="EMBL" id="AFY81376.1"/>
    </source>
</evidence>
<comment type="subcellular location">
    <subcellularLocation>
        <location evidence="1">Cell inner membrane</location>
        <topology evidence="1">Multi-pass membrane protein</topology>
    </subcellularLocation>
</comment>
<dbReference type="FunCoup" id="K9TGW7">
    <property type="interactions" value="25"/>
</dbReference>
<dbReference type="EMBL" id="CP003607">
    <property type="protein sequence ID" value="AFY81376.1"/>
    <property type="molecule type" value="Genomic_DNA"/>
</dbReference>
<dbReference type="Pfam" id="PF02706">
    <property type="entry name" value="Wzz"/>
    <property type="match status" value="1"/>
</dbReference>
<dbReference type="PANTHER" id="PTHR32309:SF13">
    <property type="entry name" value="FERRIC ENTEROBACTIN TRANSPORT PROTEIN FEPE"/>
    <property type="match status" value="1"/>
</dbReference>
<comment type="catalytic activity">
    <reaction evidence="16">
        <text>L-tyrosyl-[protein] + ATP = O-phospho-L-tyrosyl-[protein] + ADP + H(+)</text>
        <dbReference type="Rhea" id="RHEA:10596"/>
        <dbReference type="Rhea" id="RHEA-COMP:10136"/>
        <dbReference type="Rhea" id="RHEA-COMP:20101"/>
        <dbReference type="ChEBI" id="CHEBI:15378"/>
        <dbReference type="ChEBI" id="CHEBI:30616"/>
        <dbReference type="ChEBI" id="CHEBI:46858"/>
        <dbReference type="ChEBI" id="CHEBI:61978"/>
        <dbReference type="ChEBI" id="CHEBI:456216"/>
        <dbReference type="EC" id="2.7.10.2"/>
    </reaction>
</comment>
<dbReference type="InterPro" id="IPR025669">
    <property type="entry name" value="AAA_dom"/>
</dbReference>
<dbReference type="InterPro" id="IPR003856">
    <property type="entry name" value="LPS_length_determ_N"/>
</dbReference>
<dbReference type="eggNOG" id="COG3206">
    <property type="taxonomic scope" value="Bacteria"/>
</dbReference>
<keyword evidence="12" id="KW-0067">ATP-binding</keyword>
<dbReference type="NCBIfam" id="TIGR01007">
    <property type="entry name" value="eps_fam"/>
    <property type="match status" value="1"/>
</dbReference>
<dbReference type="AlphaFoldDB" id="K9TGW7"/>
<keyword evidence="9 19" id="KW-0812">Transmembrane</keyword>
<evidence type="ECO:0000256" key="10">
    <source>
        <dbReference type="ARBA" id="ARBA00022741"/>
    </source>
</evidence>
<dbReference type="PATRIC" id="fig|56110.3.peg.2023"/>
<evidence type="ECO:0000256" key="18">
    <source>
        <dbReference type="SAM" id="MobiDB-lite"/>
    </source>
</evidence>
<keyword evidence="6" id="KW-1003">Cell membrane</keyword>
<evidence type="ECO:0000256" key="2">
    <source>
        <dbReference type="ARBA" id="ARBA00006683"/>
    </source>
</evidence>
<keyword evidence="8" id="KW-0808">Transferase</keyword>
<dbReference type="Proteomes" id="UP000010367">
    <property type="component" value="Chromosome"/>
</dbReference>
<dbReference type="Pfam" id="PF13614">
    <property type="entry name" value="AAA_31"/>
    <property type="match status" value="1"/>
</dbReference>
<dbReference type="InterPro" id="IPR005702">
    <property type="entry name" value="Wzc-like_C"/>
</dbReference>
<keyword evidence="10" id="KW-0547">Nucleotide-binding</keyword>
<keyword evidence="7" id="KW-0997">Cell inner membrane</keyword>
<evidence type="ECO:0000256" key="1">
    <source>
        <dbReference type="ARBA" id="ARBA00004429"/>
    </source>
</evidence>
<feature type="transmembrane region" description="Helical" evidence="19">
    <location>
        <begin position="51"/>
        <end position="70"/>
    </location>
</feature>
<comment type="similarity">
    <text evidence="3">Belongs to the CpsD/CapB family.</text>
</comment>
<evidence type="ECO:0000256" key="15">
    <source>
        <dbReference type="ARBA" id="ARBA00023137"/>
    </source>
</evidence>
<dbReference type="KEGG" id="oac:Oscil6304_1682"/>
<dbReference type="Gene3D" id="3.40.50.300">
    <property type="entry name" value="P-loop containing nucleotide triphosphate hydrolases"/>
    <property type="match status" value="1"/>
</dbReference>
<dbReference type="InterPro" id="IPR027417">
    <property type="entry name" value="P-loop_NTPase"/>
</dbReference>
<evidence type="ECO:0000256" key="3">
    <source>
        <dbReference type="ARBA" id="ARBA00007316"/>
    </source>
</evidence>
<evidence type="ECO:0000259" key="21">
    <source>
        <dbReference type="Pfam" id="PF13614"/>
    </source>
</evidence>
<keyword evidence="14 19" id="KW-0472">Membrane</keyword>
<evidence type="ECO:0000259" key="20">
    <source>
        <dbReference type="Pfam" id="PF02706"/>
    </source>
</evidence>
<dbReference type="GO" id="GO:0004715">
    <property type="term" value="F:non-membrane spanning protein tyrosine kinase activity"/>
    <property type="evidence" value="ECO:0007669"/>
    <property type="project" value="UniProtKB-EC"/>
</dbReference>
<feature type="coiled-coil region" evidence="17">
    <location>
        <begin position="209"/>
        <end position="320"/>
    </location>
</feature>
<dbReference type="SUPFAM" id="SSF52540">
    <property type="entry name" value="P-loop containing nucleoside triphosphate hydrolases"/>
    <property type="match status" value="1"/>
</dbReference>
<keyword evidence="15" id="KW-0829">Tyrosine-protein kinase</keyword>